<comment type="subcellular location">
    <subcellularLocation>
        <location evidence="1">Membrane</location>
        <topology evidence="1">Multi-pass membrane protein</topology>
    </subcellularLocation>
</comment>
<feature type="transmembrane region" description="Helical" evidence="8">
    <location>
        <begin position="75"/>
        <end position="94"/>
    </location>
</feature>
<dbReference type="Gene3D" id="1.10.287.70">
    <property type="match status" value="1"/>
</dbReference>
<feature type="transmembrane region" description="Helical" evidence="8">
    <location>
        <begin position="115"/>
        <end position="139"/>
    </location>
</feature>
<keyword evidence="6" id="KW-0175">Coiled coil</keyword>
<dbReference type="Gene3D" id="2.60.40.10">
    <property type="entry name" value="Immunoglobulins"/>
    <property type="match status" value="1"/>
</dbReference>
<feature type="compositionally biased region" description="Low complexity" evidence="7">
    <location>
        <begin position="349"/>
        <end position="359"/>
    </location>
</feature>
<dbReference type="InterPro" id="IPR017868">
    <property type="entry name" value="Filamin/ABP280_repeat-like"/>
</dbReference>
<dbReference type="Pfam" id="PF00520">
    <property type="entry name" value="Ion_trans"/>
    <property type="match status" value="1"/>
</dbReference>
<evidence type="ECO:0000256" key="4">
    <source>
        <dbReference type="ARBA" id="ARBA00023136"/>
    </source>
</evidence>
<dbReference type="PANTHER" id="PTHR10037">
    <property type="entry name" value="VOLTAGE-GATED CATION CHANNEL CALCIUM AND SODIUM"/>
    <property type="match status" value="1"/>
</dbReference>
<gene>
    <name evidence="10" type="ORF">PCOR1329_LOCUS37799</name>
</gene>
<feature type="repeat" description="Filamin" evidence="5">
    <location>
        <begin position="576"/>
        <end position="672"/>
    </location>
</feature>
<dbReference type="Proteomes" id="UP001189429">
    <property type="component" value="Unassembled WGS sequence"/>
</dbReference>
<feature type="transmembrane region" description="Helical" evidence="8">
    <location>
        <begin position="151"/>
        <end position="170"/>
    </location>
</feature>
<evidence type="ECO:0000256" key="1">
    <source>
        <dbReference type="ARBA" id="ARBA00004141"/>
    </source>
</evidence>
<keyword evidence="3 8" id="KW-1133">Transmembrane helix</keyword>
<keyword evidence="2 8" id="KW-0812">Transmembrane</keyword>
<feature type="transmembrane region" description="Helical" evidence="8">
    <location>
        <begin position="307"/>
        <end position="333"/>
    </location>
</feature>
<name>A0ABN9TCL5_9DINO</name>
<dbReference type="InterPro" id="IPR027359">
    <property type="entry name" value="Volt_channel_dom_sf"/>
</dbReference>
<proteinExistence type="predicted"/>
<feature type="compositionally biased region" description="Basic and acidic residues" evidence="7">
    <location>
        <begin position="422"/>
        <end position="443"/>
    </location>
</feature>
<dbReference type="PANTHER" id="PTHR10037:SF62">
    <property type="entry name" value="SODIUM CHANNEL PROTEIN 60E"/>
    <property type="match status" value="1"/>
</dbReference>
<feature type="domain" description="PA14" evidence="9">
    <location>
        <begin position="429"/>
        <end position="565"/>
    </location>
</feature>
<dbReference type="Gene3D" id="3.90.182.10">
    <property type="entry name" value="Toxin - Anthrax Protective Antigen,domain 1"/>
    <property type="match status" value="1"/>
</dbReference>
<evidence type="ECO:0000259" key="9">
    <source>
        <dbReference type="PROSITE" id="PS51820"/>
    </source>
</evidence>
<evidence type="ECO:0000256" key="8">
    <source>
        <dbReference type="SAM" id="Phobius"/>
    </source>
</evidence>
<feature type="transmembrane region" description="Helical" evidence="8">
    <location>
        <begin position="205"/>
        <end position="226"/>
    </location>
</feature>
<dbReference type="Gene3D" id="1.20.120.350">
    <property type="entry name" value="Voltage-gated potassium channels. Chain C"/>
    <property type="match status" value="1"/>
</dbReference>
<dbReference type="PROSITE" id="PS51820">
    <property type="entry name" value="PA14"/>
    <property type="match status" value="1"/>
</dbReference>
<sequence length="677" mass="74142">MMSAGVGNVAAVHAAQDDDKTLDAGPGDEPASSTSERLDRRQVIADAAKRSQMQGVWKYQVAVYDFYHDVGRKQSYVQVSVALLIFTNFICQVIQRQVDPAYTHSDDMSNKTTWVTIDTIFNVLFLIELLINMYGSWMWPFLSQGWNLFDLFVVSIGVIDLLSLMFDFSYPPQLKTLRLFRAFRVFRLFGRVESLRKILDTIWKAVPGVINAFILLLIVMSIYSVLAVDAFGGLYQEACALPNPPPGALTGRQECYGAEYYGCFTAALYTLFQILTGESWPAFAPSSTTSRSRTPNAEDNRGDMSTFGVSVFFVSFILINSFVILNVVVAVLLDGMSSSDPPPADDAGEAASPGGAEAEPAAKRGDPRPKYAKDLENSMQELNKEVADLKSKIDTLLQSPPSCAACGIAFKLIALHLVKGEQHPPEHSQNKDDIKNTQDRGTAEPRAGSVAQRPRTDEARDAHGVGDYFSAKWYGYLLPKASGIHNLRIEADSGVRLLVGESWVVDELGSSIAVGASAQVSLTEHEPIRVQIEYVHQASASYVRLYWSSTAFEEHGGYLLYPLNVLGAGHTTTLVSPDEAAEYSTTSGDAVSTSTSGLENVFVLHTRDAYDNARATDTTASLSGYIDSVPPVYLEFAHWTGGDYYVTVVPNATGTYNMYVLVDGEDLISWAPPSRTQ</sequence>
<feature type="compositionally biased region" description="Basic and acidic residues" evidence="7">
    <location>
        <begin position="360"/>
        <end position="372"/>
    </location>
</feature>
<dbReference type="InterPro" id="IPR043203">
    <property type="entry name" value="VGCC_Ca_Na"/>
</dbReference>
<evidence type="ECO:0000313" key="10">
    <source>
        <dbReference type="EMBL" id="CAK0843456.1"/>
    </source>
</evidence>
<dbReference type="InterPro" id="IPR011658">
    <property type="entry name" value="PA14_dom"/>
</dbReference>
<dbReference type="InterPro" id="IPR037524">
    <property type="entry name" value="PA14/GLEYA"/>
</dbReference>
<feature type="region of interest" description="Disordered" evidence="7">
    <location>
        <begin position="339"/>
        <end position="372"/>
    </location>
</feature>
<dbReference type="SUPFAM" id="SSF81324">
    <property type="entry name" value="Voltage-gated potassium channels"/>
    <property type="match status" value="1"/>
</dbReference>
<comment type="caution">
    <text evidence="10">The sequence shown here is derived from an EMBL/GenBank/DDBJ whole genome shotgun (WGS) entry which is preliminary data.</text>
</comment>
<dbReference type="InterPro" id="IPR005821">
    <property type="entry name" value="Ion_trans_dom"/>
</dbReference>
<feature type="region of interest" description="Disordered" evidence="7">
    <location>
        <begin position="17"/>
        <end position="38"/>
    </location>
</feature>
<dbReference type="SUPFAM" id="SSF56988">
    <property type="entry name" value="Anthrax protective antigen"/>
    <property type="match status" value="1"/>
</dbReference>
<evidence type="ECO:0000256" key="7">
    <source>
        <dbReference type="SAM" id="MobiDB-lite"/>
    </source>
</evidence>
<evidence type="ECO:0000256" key="6">
    <source>
        <dbReference type="SAM" id="Coils"/>
    </source>
</evidence>
<evidence type="ECO:0000313" key="11">
    <source>
        <dbReference type="Proteomes" id="UP001189429"/>
    </source>
</evidence>
<organism evidence="10 11">
    <name type="scientific">Prorocentrum cordatum</name>
    <dbReference type="NCBI Taxonomy" id="2364126"/>
    <lineage>
        <taxon>Eukaryota</taxon>
        <taxon>Sar</taxon>
        <taxon>Alveolata</taxon>
        <taxon>Dinophyceae</taxon>
        <taxon>Prorocentrales</taxon>
        <taxon>Prorocentraceae</taxon>
        <taxon>Prorocentrum</taxon>
    </lineage>
</organism>
<keyword evidence="4 8" id="KW-0472">Membrane</keyword>
<dbReference type="InterPro" id="IPR013783">
    <property type="entry name" value="Ig-like_fold"/>
</dbReference>
<evidence type="ECO:0000256" key="3">
    <source>
        <dbReference type="ARBA" id="ARBA00022989"/>
    </source>
</evidence>
<reference evidence="10" key="1">
    <citation type="submission" date="2023-10" db="EMBL/GenBank/DDBJ databases">
        <authorList>
            <person name="Chen Y."/>
            <person name="Shah S."/>
            <person name="Dougan E. K."/>
            <person name="Thang M."/>
            <person name="Chan C."/>
        </authorList>
    </citation>
    <scope>NUCLEOTIDE SEQUENCE [LARGE SCALE GENOMIC DNA]</scope>
</reference>
<dbReference type="EMBL" id="CAUYUJ010014581">
    <property type="protein sequence ID" value="CAK0843456.1"/>
    <property type="molecule type" value="Genomic_DNA"/>
</dbReference>
<keyword evidence="11" id="KW-1185">Reference proteome</keyword>
<dbReference type="Pfam" id="PF07691">
    <property type="entry name" value="PA14"/>
    <property type="match status" value="1"/>
</dbReference>
<feature type="coiled-coil region" evidence="6">
    <location>
        <begin position="372"/>
        <end position="399"/>
    </location>
</feature>
<feature type="region of interest" description="Disordered" evidence="7">
    <location>
        <begin position="422"/>
        <end position="461"/>
    </location>
</feature>
<accession>A0ABN9TCL5</accession>
<evidence type="ECO:0000256" key="5">
    <source>
        <dbReference type="PROSITE-ProRule" id="PRU00087"/>
    </source>
</evidence>
<protein>
    <recommendedName>
        <fullName evidence="9">PA14 domain-containing protein</fullName>
    </recommendedName>
</protein>
<dbReference type="PROSITE" id="PS50194">
    <property type="entry name" value="FILAMIN_REPEAT"/>
    <property type="match status" value="1"/>
</dbReference>
<evidence type="ECO:0000256" key="2">
    <source>
        <dbReference type="ARBA" id="ARBA00022692"/>
    </source>
</evidence>